<proteinExistence type="predicted"/>
<sequence length="26" mass="2944">MIAKLMTQAAYGSVNRTIEWLYPSTV</sequence>
<name>A0A382HNV9_9ZZZZ</name>
<feature type="non-terminal residue" evidence="1">
    <location>
        <position position="26"/>
    </location>
</feature>
<reference evidence="1" key="1">
    <citation type="submission" date="2018-05" db="EMBL/GenBank/DDBJ databases">
        <authorList>
            <person name="Lanie J.A."/>
            <person name="Ng W.-L."/>
            <person name="Kazmierczak K.M."/>
            <person name="Andrzejewski T.M."/>
            <person name="Davidsen T.M."/>
            <person name="Wayne K.J."/>
            <person name="Tettelin H."/>
            <person name="Glass J.I."/>
            <person name="Rusch D."/>
            <person name="Podicherti R."/>
            <person name="Tsui H.-C.T."/>
            <person name="Winkler M.E."/>
        </authorList>
    </citation>
    <scope>NUCLEOTIDE SEQUENCE</scope>
</reference>
<accession>A0A382HNV9</accession>
<organism evidence="1">
    <name type="scientific">marine metagenome</name>
    <dbReference type="NCBI Taxonomy" id="408172"/>
    <lineage>
        <taxon>unclassified sequences</taxon>
        <taxon>metagenomes</taxon>
        <taxon>ecological metagenomes</taxon>
    </lineage>
</organism>
<gene>
    <name evidence="1" type="ORF">METZ01_LOCUS241481</name>
</gene>
<protein>
    <submittedName>
        <fullName evidence="1">Uncharacterized protein</fullName>
    </submittedName>
</protein>
<dbReference type="EMBL" id="UINC01062221">
    <property type="protein sequence ID" value="SVB88627.1"/>
    <property type="molecule type" value="Genomic_DNA"/>
</dbReference>
<dbReference type="AlphaFoldDB" id="A0A382HNV9"/>
<evidence type="ECO:0000313" key="1">
    <source>
        <dbReference type="EMBL" id="SVB88627.1"/>
    </source>
</evidence>